<evidence type="ECO:0000313" key="3">
    <source>
        <dbReference type="EMBL" id="QYS93096.1"/>
    </source>
</evidence>
<dbReference type="Proteomes" id="UP000826661">
    <property type="component" value="Chromosome I"/>
</dbReference>
<keyword evidence="4" id="KW-1185">Reference proteome</keyword>
<dbReference type="AlphaFoldDB" id="A0A8G0KZS4"/>
<evidence type="ECO:0000313" key="4">
    <source>
        <dbReference type="Proteomes" id="UP000826661"/>
    </source>
</evidence>
<feature type="compositionally biased region" description="Basic and acidic residues" evidence="1">
    <location>
        <begin position="428"/>
        <end position="437"/>
    </location>
</feature>
<sequence length="462" mass="51507">MPVSNANALAENRAAAKRQAVTTVSVVTLIFILWPERYIIFRNLCLVPVLAWLTSLVFDLKHGALDAWDGVPAWFKRIIGADDNNTSSNARGPSRRGARHPQNQATTFSDYVLMHLVDTASWIKSEAVRLWEVIGPVIGEWIHQALHLLISQLSASQSSSSACAENPAPEFTQFYGILIKTPRSPRAPPPFASPFMMRDAPDRFIPRESKDATDLPSVLSAWDIDSRLSFCLIEKAIWDDRDLTLSNKLTTGTYWNISVQGRGYPRNAMDKAEVGRISAIEVIGLGDGQYDALKKSHKCHRLLNQDWKYTKMHWDDVDFAIILALLVLGPAAGARCVQIYRALCKLRAEQVESPRRGAPNIDPFLIAAATGGLAAPFVLPLMAGGLAAAVMKGRNGGMPEQRRKAYRGVMIQFPEVKVLFEEEEMALKEESREKSMGADDDDDEWKDEGDDYYNDTLSPFDW</sequence>
<keyword evidence="2" id="KW-0812">Transmembrane</keyword>
<feature type="region of interest" description="Disordered" evidence="1">
    <location>
        <begin position="428"/>
        <end position="462"/>
    </location>
</feature>
<keyword evidence="2" id="KW-0472">Membrane</keyword>
<accession>A0A8G0KZS4</accession>
<feature type="transmembrane region" description="Helical" evidence="2">
    <location>
        <begin position="363"/>
        <end position="390"/>
    </location>
</feature>
<reference evidence="3 4" key="1">
    <citation type="journal article" date="2021" name="BMC Genomics">
        <title>Telomere-to-telomere genome assembly of asparaginase-producing Trichoderma simmonsii.</title>
        <authorList>
            <person name="Chung D."/>
            <person name="Kwon Y.M."/>
            <person name="Yang Y."/>
        </authorList>
    </citation>
    <scope>NUCLEOTIDE SEQUENCE [LARGE SCALE GENOMIC DNA]</scope>
    <source>
        <strain evidence="3 4">GH-Sj1</strain>
    </source>
</reference>
<evidence type="ECO:0000256" key="2">
    <source>
        <dbReference type="SAM" id="Phobius"/>
    </source>
</evidence>
<protein>
    <submittedName>
        <fullName evidence="3">Uncharacterized protein</fullName>
    </submittedName>
</protein>
<dbReference type="EMBL" id="CP075864">
    <property type="protein sequence ID" value="QYS93096.1"/>
    <property type="molecule type" value="Genomic_DNA"/>
</dbReference>
<proteinExistence type="predicted"/>
<organism evidence="3 4">
    <name type="scientific">Trichoderma simmonsii</name>
    <dbReference type="NCBI Taxonomy" id="1491479"/>
    <lineage>
        <taxon>Eukaryota</taxon>
        <taxon>Fungi</taxon>
        <taxon>Dikarya</taxon>
        <taxon>Ascomycota</taxon>
        <taxon>Pezizomycotina</taxon>
        <taxon>Sordariomycetes</taxon>
        <taxon>Hypocreomycetidae</taxon>
        <taxon>Hypocreales</taxon>
        <taxon>Hypocreaceae</taxon>
        <taxon>Trichoderma</taxon>
    </lineage>
</organism>
<feature type="compositionally biased region" description="Acidic residues" evidence="1">
    <location>
        <begin position="438"/>
        <end position="453"/>
    </location>
</feature>
<evidence type="ECO:0000256" key="1">
    <source>
        <dbReference type="SAM" id="MobiDB-lite"/>
    </source>
</evidence>
<keyword evidence="2" id="KW-1133">Transmembrane helix</keyword>
<name>A0A8G0KZS4_9HYPO</name>
<gene>
    <name evidence="3" type="ORF">H0G86_000487</name>
</gene>